<accession>A0A0G3BTX0</accession>
<evidence type="ECO:0000313" key="3">
    <source>
        <dbReference type="Proteomes" id="UP000035352"/>
    </source>
</evidence>
<reference evidence="2 3" key="1">
    <citation type="submission" date="2015-05" db="EMBL/GenBank/DDBJ databases">
        <authorList>
            <person name="Tang B."/>
            <person name="Yu Y."/>
        </authorList>
    </citation>
    <scope>NUCLEOTIDE SEQUENCE [LARGE SCALE GENOMIC DNA]</scope>
    <source>
        <strain evidence="2 3">DSM 7029</strain>
    </source>
</reference>
<dbReference type="AlphaFoldDB" id="A0A0G3BTX0"/>
<gene>
    <name evidence="2" type="ORF">AAW51_4110</name>
</gene>
<keyword evidence="3" id="KW-1185">Reference proteome</keyword>
<sequence length="67" mass="6924">MAERSQAGPLNSDLPAPGQRLSAQMKEAAIPDCLREDALKHAPVPLGGLLAIPSLVHAAVTGRCNTP</sequence>
<dbReference type="OrthoDB" id="8759529at2"/>
<protein>
    <submittedName>
        <fullName evidence="2">Uncharacterized protein</fullName>
    </submittedName>
</protein>
<name>A0A0G3BTX0_9BURK</name>
<organism evidence="2 3">
    <name type="scientific">Caldimonas brevitalea</name>
    <dbReference type="NCBI Taxonomy" id="413882"/>
    <lineage>
        <taxon>Bacteria</taxon>
        <taxon>Pseudomonadati</taxon>
        <taxon>Pseudomonadota</taxon>
        <taxon>Betaproteobacteria</taxon>
        <taxon>Burkholderiales</taxon>
        <taxon>Sphaerotilaceae</taxon>
        <taxon>Caldimonas</taxon>
    </lineage>
</organism>
<dbReference type="EMBL" id="CP011371">
    <property type="protein sequence ID" value="AKJ30801.1"/>
    <property type="molecule type" value="Genomic_DNA"/>
</dbReference>
<evidence type="ECO:0000256" key="1">
    <source>
        <dbReference type="SAM" id="MobiDB-lite"/>
    </source>
</evidence>
<feature type="region of interest" description="Disordered" evidence="1">
    <location>
        <begin position="1"/>
        <end position="22"/>
    </location>
</feature>
<evidence type="ECO:0000313" key="2">
    <source>
        <dbReference type="EMBL" id="AKJ30801.1"/>
    </source>
</evidence>
<dbReference type="RefSeq" id="WP_047196084.1">
    <property type="nucleotide sequence ID" value="NZ_CP011371.1"/>
</dbReference>
<dbReference type="KEGG" id="pbh:AAW51_4110"/>
<dbReference type="Proteomes" id="UP000035352">
    <property type="component" value="Chromosome"/>
</dbReference>
<proteinExistence type="predicted"/>